<dbReference type="InterPro" id="IPR029066">
    <property type="entry name" value="PLP-binding_barrel"/>
</dbReference>
<dbReference type="Pfam" id="PF00278">
    <property type="entry name" value="Orn_DAP_Arg_deC"/>
    <property type="match status" value="1"/>
</dbReference>
<evidence type="ECO:0000256" key="1">
    <source>
        <dbReference type="ARBA" id="ARBA00001933"/>
    </source>
</evidence>
<accession>A0ABP5XIY1</accession>
<dbReference type="PRINTS" id="PR01179">
    <property type="entry name" value="ODADCRBXLASE"/>
</dbReference>
<dbReference type="InterPro" id="IPR000183">
    <property type="entry name" value="Orn/DAP/Arg_de-COase"/>
</dbReference>
<organism evidence="6 7">
    <name type="scientific">Actinomadura vinacea</name>
    <dbReference type="NCBI Taxonomy" id="115336"/>
    <lineage>
        <taxon>Bacteria</taxon>
        <taxon>Bacillati</taxon>
        <taxon>Actinomycetota</taxon>
        <taxon>Actinomycetes</taxon>
        <taxon>Streptosporangiales</taxon>
        <taxon>Thermomonosporaceae</taxon>
        <taxon>Actinomadura</taxon>
    </lineage>
</organism>
<dbReference type="PANTHER" id="PTHR43727:SF2">
    <property type="entry name" value="GROUP IV DECARBOXYLASE"/>
    <property type="match status" value="1"/>
</dbReference>
<evidence type="ECO:0000256" key="2">
    <source>
        <dbReference type="ARBA" id="ARBA00022898"/>
    </source>
</evidence>
<keyword evidence="7" id="KW-1185">Reference proteome</keyword>
<evidence type="ECO:0000313" key="7">
    <source>
        <dbReference type="Proteomes" id="UP001501231"/>
    </source>
</evidence>
<keyword evidence="2" id="KW-0663">Pyridoxal phosphate</keyword>
<dbReference type="Gene3D" id="3.20.20.10">
    <property type="entry name" value="Alanine racemase"/>
    <property type="match status" value="1"/>
</dbReference>
<dbReference type="SUPFAM" id="SSF50621">
    <property type="entry name" value="Alanine racemase C-terminal domain-like"/>
    <property type="match status" value="1"/>
</dbReference>
<feature type="domain" description="Orn/DAP/Arg decarboxylase 2 C-terminal" evidence="4">
    <location>
        <begin position="24"/>
        <end position="362"/>
    </location>
</feature>
<name>A0ABP5XIY1_9ACTN</name>
<dbReference type="PANTHER" id="PTHR43727">
    <property type="entry name" value="DIAMINOPIMELATE DECARBOXYLASE"/>
    <property type="match status" value="1"/>
</dbReference>
<evidence type="ECO:0000259" key="5">
    <source>
        <dbReference type="Pfam" id="PF02784"/>
    </source>
</evidence>
<evidence type="ECO:0000256" key="3">
    <source>
        <dbReference type="RuleBase" id="RU003737"/>
    </source>
</evidence>
<sequence>MITNRAREYAADLAAADKGLPAFVYDLGALDEHAAAIRQALTVPGAPEIFYAAKANPDAPILRTLAPHVDGIEVASGGELEHVRRTLPEARIAFGGPGKTLDELKLALDLNVERIHVESPHELTRLATLARSYDRQVDIMLRVNLAGDRTGVALAMSGPFGMDPDTIEECRAILADSPQLRLRGIHAHLASGLDADAMVTQSREILDWARPWLDKAEVTNPEFNLGGGMAVDYADPNHRFDWQSYARQVATLGLPGETLRIEPGRAVSVYAGWYVTEVLDVKKAHGQWYAVLRGGTMHLRTPVTKQHDHPFTVIPQNGTGPSVTDEPVTLVGQLCTPKDVFARQVPTQHLAEGDIVTFAMSGAYGWNISHHDFLMHPKPGHHYLNDEES</sequence>
<gene>
    <name evidence="6" type="ORF">GCM10010191_90630</name>
</gene>
<dbReference type="InterPro" id="IPR022644">
    <property type="entry name" value="De-COase2_N"/>
</dbReference>
<dbReference type="Pfam" id="PF02784">
    <property type="entry name" value="Orn_Arg_deC_N"/>
    <property type="match status" value="1"/>
</dbReference>
<dbReference type="InterPro" id="IPR009006">
    <property type="entry name" value="Ala_racemase/Decarboxylase_C"/>
</dbReference>
<dbReference type="Proteomes" id="UP001501231">
    <property type="component" value="Unassembled WGS sequence"/>
</dbReference>
<proteinExistence type="inferred from homology"/>
<reference evidence="7" key="1">
    <citation type="journal article" date="2019" name="Int. J. Syst. Evol. Microbiol.">
        <title>The Global Catalogue of Microorganisms (GCM) 10K type strain sequencing project: providing services to taxonomists for standard genome sequencing and annotation.</title>
        <authorList>
            <consortium name="The Broad Institute Genomics Platform"/>
            <consortium name="The Broad Institute Genome Sequencing Center for Infectious Disease"/>
            <person name="Wu L."/>
            <person name="Ma J."/>
        </authorList>
    </citation>
    <scope>NUCLEOTIDE SEQUENCE [LARGE SCALE GENOMIC DNA]</scope>
    <source>
        <strain evidence="7">JCM 3325</strain>
    </source>
</reference>
<comment type="similarity">
    <text evidence="3">Belongs to the Orn/Lys/Arg decarboxylase class-II family.</text>
</comment>
<dbReference type="SUPFAM" id="SSF51419">
    <property type="entry name" value="PLP-binding barrel"/>
    <property type="match status" value="1"/>
</dbReference>
<dbReference type="CDD" id="cd06843">
    <property type="entry name" value="PLPDE_III_PvsE_like"/>
    <property type="match status" value="1"/>
</dbReference>
<comment type="caution">
    <text evidence="6">The sequence shown here is derived from an EMBL/GenBank/DDBJ whole genome shotgun (WGS) entry which is preliminary data.</text>
</comment>
<feature type="domain" description="Orn/DAP/Arg decarboxylase 2 N-terminal" evidence="5">
    <location>
        <begin position="30"/>
        <end position="267"/>
    </location>
</feature>
<comment type="cofactor">
    <cofactor evidence="1">
        <name>pyridoxal 5'-phosphate</name>
        <dbReference type="ChEBI" id="CHEBI:597326"/>
    </cofactor>
</comment>
<protein>
    <submittedName>
        <fullName evidence="6">Type III PLP-dependent enzyme</fullName>
    </submittedName>
</protein>
<dbReference type="EMBL" id="BAAARW010000045">
    <property type="protein sequence ID" value="GAA2456949.1"/>
    <property type="molecule type" value="Genomic_DNA"/>
</dbReference>
<dbReference type="RefSeq" id="WP_344598000.1">
    <property type="nucleotide sequence ID" value="NZ_BAAARW010000045.1"/>
</dbReference>
<dbReference type="Gene3D" id="2.40.37.10">
    <property type="entry name" value="Lyase, Ornithine Decarboxylase, Chain A, domain 1"/>
    <property type="match status" value="1"/>
</dbReference>
<dbReference type="InterPro" id="IPR022643">
    <property type="entry name" value="De-COase2_C"/>
</dbReference>
<evidence type="ECO:0000313" key="6">
    <source>
        <dbReference type="EMBL" id="GAA2456949.1"/>
    </source>
</evidence>
<evidence type="ECO:0000259" key="4">
    <source>
        <dbReference type="Pfam" id="PF00278"/>
    </source>
</evidence>